<dbReference type="OrthoDB" id="570299at2"/>
<gene>
    <name evidence="1" type="ORF">EJO50_12100</name>
</gene>
<evidence type="ECO:0000313" key="1">
    <source>
        <dbReference type="EMBL" id="AZN37158.1"/>
    </source>
</evidence>
<dbReference type="PANTHER" id="PTHR33747">
    <property type="entry name" value="UPF0225 PROTEIN SCO1677"/>
    <property type="match status" value="1"/>
</dbReference>
<name>A0A3S8ZUL9_9NEIS</name>
<dbReference type="Proteomes" id="UP000282438">
    <property type="component" value="Chromosome"/>
</dbReference>
<proteinExistence type="predicted"/>
<dbReference type="Gene3D" id="3.10.450.50">
    <property type="match status" value="1"/>
</dbReference>
<accession>A0A3S8ZUL9</accession>
<dbReference type="RefSeq" id="WP_125974500.1">
    <property type="nucleotide sequence ID" value="NZ_CP034433.1"/>
</dbReference>
<organism evidence="1 2">
    <name type="scientific">Iodobacter ciconiae</name>
    <dbReference type="NCBI Taxonomy" id="2496266"/>
    <lineage>
        <taxon>Bacteria</taxon>
        <taxon>Pseudomonadati</taxon>
        <taxon>Pseudomonadota</taxon>
        <taxon>Betaproteobacteria</taxon>
        <taxon>Neisseriales</taxon>
        <taxon>Chitinibacteraceae</taxon>
        <taxon>Iodobacter</taxon>
    </lineage>
</organism>
<dbReference type="InterPro" id="IPR004027">
    <property type="entry name" value="SEC_C_motif"/>
</dbReference>
<dbReference type="AlphaFoldDB" id="A0A3S8ZUL9"/>
<protein>
    <submittedName>
        <fullName evidence="1">Prepilin peptidase</fullName>
    </submittedName>
</protein>
<keyword evidence="2" id="KW-1185">Reference proteome</keyword>
<evidence type="ECO:0000313" key="2">
    <source>
        <dbReference type="Proteomes" id="UP000282438"/>
    </source>
</evidence>
<sequence>MTKKSMRTEREVFADLAEICCQPGYVHAIGNICFRDNVILHAGDMKESDMRDMFSPSRLIRTEINTLLGLMIKADIDWTLPAARIQQEYMDTSEKLLQELHHCLSGEFWSGLTKEAVEGGFNPFERGEVLREPIFYSGEAAYIFQYLDLATRKYAADSQWLQVNRGFTIDHATRVAKAVEGVHSDRFDTIRELMRKQHPDEWTMLPLFAFTADEIAAKANLATDIVERVLGAFELSSTERNEGFNALHDFNVITAMPLLRMPSGEFLSLQSYSLAETIYEAPHHWMYQDEAYRPILSKNRGDFTEYFVAERLGLVFGKDHVHLNVDIFKTKATKVSDVDVLVVWGNRVIIVQAKSKRLTLESRKGNDQVIRSDFKKAVQVAYDQGAACATSLIEKGSRLVAADGREVVLPDEIKEIYIFCVVSDHYPALSFQARQFLKTETIDRVQAPLVMDVFAVDAMTEMLQSPLQFLSYVDRRANYAEQLMASQELTILGYHLTKNLWVQPDVNLMHLCDDFSAGLDIAMAVRRAGMQGAATPDGVLTRFGKTTVGRVVKEIEARPDPATIDLGFLLLAMSEQAVRDMSRVLDKLAARTRADGKVHDVTFGFQEGLGITFHCSDEPLNVAGPRLESYCALRKYREKASQWFGLCMTSTGPDVRFGISLVFPWNQDELMDESTKEMIESVPNSQALQELMMGRSRVHKIGRNDPCPCGSGFKYKKCCLNRH</sequence>
<dbReference type="KEGG" id="iod:EJO50_12100"/>
<dbReference type="SUPFAM" id="SSF103642">
    <property type="entry name" value="Sec-C motif"/>
    <property type="match status" value="1"/>
</dbReference>
<dbReference type="Pfam" id="PF02810">
    <property type="entry name" value="SEC-C"/>
    <property type="match status" value="1"/>
</dbReference>
<dbReference type="EMBL" id="CP034433">
    <property type="protein sequence ID" value="AZN37158.1"/>
    <property type="molecule type" value="Genomic_DNA"/>
</dbReference>
<dbReference type="PANTHER" id="PTHR33747:SF1">
    <property type="entry name" value="ADENYLATE CYCLASE-ASSOCIATED CAP C-TERMINAL DOMAIN-CONTAINING PROTEIN"/>
    <property type="match status" value="1"/>
</dbReference>
<reference evidence="1 2" key="1">
    <citation type="submission" date="2018-12" db="EMBL/GenBank/DDBJ databases">
        <title>Complete genome sequence of Iodobacter sp. H11R3.</title>
        <authorList>
            <person name="Bae J.-W."/>
        </authorList>
    </citation>
    <scope>NUCLEOTIDE SEQUENCE [LARGE SCALE GENOMIC DNA]</scope>
    <source>
        <strain evidence="1 2">H11R3</strain>
    </source>
</reference>